<accession>F8DXM3</accession>
<proteinExistence type="inferred from homology"/>
<dbReference type="Pfam" id="PF00480">
    <property type="entry name" value="ROK"/>
    <property type="match status" value="1"/>
</dbReference>
<dbReference type="PANTHER" id="PTHR18964">
    <property type="entry name" value="ROK (REPRESSOR, ORF, KINASE) FAMILY"/>
    <property type="match status" value="1"/>
</dbReference>
<dbReference type="EMBL" id="CP002857">
    <property type="protein sequence ID" value="AEI09532.1"/>
    <property type="molecule type" value="Genomic_DNA"/>
</dbReference>
<organism evidence="2 3">
    <name type="scientific">Corynebacterium resistens (strain DSM 45100 / JCM 12819 / GTC 2026 / SICGH 158)</name>
    <dbReference type="NCBI Taxonomy" id="662755"/>
    <lineage>
        <taxon>Bacteria</taxon>
        <taxon>Bacillati</taxon>
        <taxon>Actinomycetota</taxon>
        <taxon>Actinomycetes</taxon>
        <taxon>Mycobacteriales</taxon>
        <taxon>Corynebacteriaceae</taxon>
        <taxon>Corynebacterium</taxon>
    </lineage>
</organism>
<comment type="similarity">
    <text evidence="1">Belongs to the ROK (NagC/XylR) family.</text>
</comment>
<dbReference type="GO" id="GO:0047330">
    <property type="term" value="F:polyphosphate-glucose phosphotransferase activity"/>
    <property type="evidence" value="ECO:0007669"/>
    <property type="project" value="UniProtKB-EC"/>
</dbReference>
<dbReference type="AlphaFoldDB" id="F8DXM3"/>
<dbReference type="SUPFAM" id="SSF53067">
    <property type="entry name" value="Actin-like ATPase domain"/>
    <property type="match status" value="1"/>
</dbReference>
<dbReference type="OrthoDB" id="849313at2"/>
<protein>
    <submittedName>
        <fullName evidence="2">Polyphosphate glucokinase</fullName>
        <ecNumber evidence="2">2.7.1.63</ecNumber>
    </submittedName>
</protein>
<keyword evidence="2" id="KW-0808">Transferase</keyword>
<dbReference type="NCBIfam" id="NF045942">
    <property type="entry name" value="PolPhglucPhase"/>
    <property type="match status" value="1"/>
</dbReference>
<dbReference type="KEGG" id="crd:CRES_1177"/>
<dbReference type="CDD" id="cd24058">
    <property type="entry name" value="ASKHA_NBD_ROK_PPGK"/>
    <property type="match status" value="1"/>
</dbReference>
<dbReference type="HOGENOM" id="CLU_065796_0_0_11"/>
<dbReference type="InterPro" id="IPR043129">
    <property type="entry name" value="ATPase_NBD"/>
</dbReference>
<evidence type="ECO:0000256" key="1">
    <source>
        <dbReference type="ARBA" id="ARBA00006479"/>
    </source>
</evidence>
<dbReference type="STRING" id="662755.CRES_1177"/>
<evidence type="ECO:0000313" key="3">
    <source>
        <dbReference type="Proteomes" id="UP000000492"/>
    </source>
</evidence>
<dbReference type="EC" id="2.7.1.63" evidence="2"/>
<dbReference type="Proteomes" id="UP000000492">
    <property type="component" value="Chromosome"/>
</dbReference>
<keyword evidence="3" id="KW-1185">Reference proteome</keyword>
<sequence length="254" mass="27264">MTEHNSDLSFGVDIGGSGVKAAVVDMKTGEFVTERLKIATPQPANPDAVAEVVKELMEEADWNGPVGITVPAVVKNQITRSAANIGGDWIGTDCQELFRKHLGNREIAVLNDADAAGLAEVAYGDEQARSGSVMLLTFGTGIGSALLMDGNLYPNSELGHLPFGHTSCEKWASSAVKEKEDLSFKEWAKRVDQVMHEYARLFSPQTFVVGGGISRKADKWVPLLTVEQKVVPAQLRNKAGIVGAAMAVRDGFRP</sequence>
<dbReference type="InterPro" id="IPR000600">
    <property type="entry name" value="ROK"/>
</dbReference>
<dbReference type="RefSeq" id="WP_013888545.1">
    <property type="nucleotide sequence ID" value="NC_015673.1"/>
</dbReference>
<name>F8DXM3_CORRG</name>
<gene>
    <name evidence="2" type="primary">ppgK</name>
    <name evidence="2" type="ordered locus">CRES_1177</name>
</gene>
<dbReference type="eggNOG" id="COG1940">
    <property type="taxonomic scope" value="Bacteria"/>
</dbReference>
<dbReference type="Gene3D" id="3.30.420.40">
    <property type="match status" value="2"/>
</dbReference>
<reference evidence="2 3" key="1">
    <citation type="journal article" date="2012" name="BMC Genomics">
        <title>Complete genome sequence, lifestyle, and multi-drug resistance of the human pathogen Corynebacterium resistens DSM 45100 isolated from blood samples of a leukemia patient.</title>
        <authorList>
            <person name="Schroder J."/>
            <person name="Maus I."/>
            <person name="Meyer K."/>
            <person name="Wordemann S."/>
            <person name="Blom J."/>
            <person name="Jaenicke S."/>
            <person name="Schneider J."/>
            <person name="Trost E."/>
            <person name="Tauch A."/>
        </authorList>
    </citation>
    <scope>NUCLEOTIDE SEQUENCE [LARGE SCALE GENOMIC DNA]</scope>
    <source>
        <strain evidence="3">DSM 45100 / JCM 12819 / CCUG 50093 / GTC 2026 / SICGH 158</strain>
    </source>
</reference>
<evidence type="ECO:0000313" key="2">
    <source>
        <dbReference type="EMBL" id="AEI09532.1"/>
    </source>
</evidence>
<dbReference type="PANTHER" id="PTHR18964:SF146">
    <property type="entry name" value="POLYPHOSPHATE GLUCOKINASE"/>
    <property type="match status" value="1"/>
</dbReference>